<gene>
    <name evidence="2" type="ORF">ACFQLX_09125</name>
</gene>
<feature type="region of interest" description="Disordered" evidence="1">
    <location>
        <begin position="14"/>
        <end position="39"/>
    </location>
</feature>
<accession>A0ABW2GF07</accession>
<evidence type="ECO:0000313" key="3">
    <source>
        <dbReference type="Proteomes" id="UP001596413"/>
    </source>
</evidence>
<reference evidence="3" key="1">
    <citation type="journal article" date="2019" name="Int. J. Syst. Evol. Microbiol.">
        <title>The Global Catalogue of Microorganisms (GCM) 10K type strain sequencing project: providing services to taxonomists for standard genome sequencing and annotation.</title>
        <authorList>
            <consortium name="The Broad Institute Genomics Platform"/>
            <consortium name="The Broad Institute Genome Sequencing Center for Infectious Disease"/>
            <person name="Wu L."/>
            <person name="Ma J."/>
        </authorList>
    </citation>
    <scope>NUCLEOTIDE SEQUENCE [LARGE SCALE GENOMIC DNA]</scope>
    <source>
        <strain evidence="3">CGMCC 1.13681</strain>
    </source>
</reference>
<evidence type="ECO:0000313" key="2">
    <source>
        <dbReference type="EMBL" id="MFC7218327.1"/>
    </source>
</evidence>
<keyword evidence="3" id="KW-1185">Reference proteome</keyword>
<protein>
    <submittedName>
        <fullName evidence="2">Uncharacterized protein</fullName>
    </submittedName>
</protein>
<proteinExistence type="predicted"/>
<dbReference type="Proteomes" id="UP001596413">
    <property type="component" value="Unassembled WGS sequence"/>
</dbReference>
<name>A0ABW2GF07_9ACTN</name>
<sequence>MPTLDEEWAQLKADTASRTRLDGAPGGSGGDWDGGDLKSSRQAWSTAARHLRDVRGLLESAIRDHRDKTSDGREAGIDGFQCTPSHRLLLLSWERQFALLQRECAEVAAASEQAGAELAGNDTATAALFDARLPAPAVYEGGRALRGRPGGE</sequence>
<dbReference type="RefSeq" id="WP_386413650.1">
    <property type="nucleotide sequence ID" value="NZ_JBHSZO010000010.1"/>
</dbReference>
<organism evidence="2 3">
    <name type="scientific">Streptomyces polyrhachis</name>
    <dbReference type="NCBI Taxonomy" id="1282885"/>
    <lineage>
        <taxon>Bacteria</taxon>
        <taxon>Bacillati</taxon>
        <taxon>Actinomycetota</taxon>
        <taxon>Actinomycetes</taxon>
        <taxon>Kitasatosporales</taxon>
        <taxon>Streptomycetaceae</taxon>
        <taxon>Streptomyces</taxon>
    </lineage>
</organism>
<evidence type="ECO:0000256" key="1">
    <source>
        <dbReference type="SAM" id="MobiDB-lite"/>
    </source>
</evidence>
<dbReference type="EMBL" id="JBHSZO010000010">
    <property type="protein sequence ID" value="MFC7218327.1"/>
    <property type="molecule type" value="Genomic_DNA"/>
</dbReference>
<comment type="caution">
    <text evidence="2">The sequence shown here is derived from an EMBL/GenBank/DDBJ whole genome shotgun (WGS) entry which is preliminary data.</text>
</comment>